<organism evidence="1 2">
    <name type="scientific">Macrosiphum euphorbiae</name>
    <name type="common">potato aphid</name>
    <dbReference type="NCBI Taxonomy" id="13131"/>
    <lineage>
        <taxon>Eukaryota</taxon>
        <taxon>Metazoa</taxon>
        <taxon>Ecdysozoa</taxon>
        <taxon>Arthropoda</taxon>
        <taxon>Hexapoda</taxon>
        <taxon>Insecta</taxon>
        <taxon>Pterygota</taxon>
        <taxon>Neoptera</taxon>
        <taxon>Paraneoptera</taxon>
        <taxon>Hemiptera</taxon>
        <taxon>Sternorrhyncha</taxon>
        <taxon>Aphidomorpha</taxon>
        <taxon>Aphidoidea</taxon>
        <taxon>Aphididae</taxon>
        <taxon>Macrosiphini</taxon>
        <taxon>Macrosiphum</taxon>
    </lineage>
</organism>
<comment type="caution">
    <text evidence="1">The sequence shown here is derived from an EMBL/GenBank/DDBJ whole genome shotgun (WGS) entry which is preliminary data.</text>
</comment>
<reference evidence="1 2" key="1">
    <citation type="submission" date="2023-01" db="EMBL/GenBank/DDBJ databases">
        <authorList>
            <person name="Whitehead M."/>
        </authorList>
    </citation>
    <scope>NUCLEOTIDE SEQUENCE [LARGE SCALE GENOMIC DNA]</scope>
</reference>
<keyword evidence="2" id="KW-1185">Reference proteome</keyword>
<name>A0AAV0XI88_9HEMI</name>
<dbReference type="PANTHER" id="PTHR45913:SF5">
    <property type="entry name" value="GENERAL TRANSCRIPTION FACTOR II-I REPEAT DOMAIN-CONTAINING PROTEIN 2A-LIKE PROTEIN"/>
    <property type="match status" value="1"/>
</dbReference>
<dbReference type="AlphaFoldDB" id="A0AAV0XI88"/>
<protein>
    <submittedName>
        <fullName evidence="1">Uncharacterized protein</fullName>
    </submittedName>
</protein>
<accession>A0AAV0XI88</accession>
<dbReference type="EMBL" id="CARXXK010000004">
    <property type="protein sequence ID" value="CAI6367242.1"/>
    <property type="molecule type" value="Genomic_DNA"/>
</dbReference>
<proteinExistence type="predicted"/>
<dbReference type="PANTHER" id="PTHR45913">
    <property type="entry name" value="EPM2A-INTERACTING PROTEIN 1"/>
    <property type="match status" value="1"/>
</dbReference>
<gene>
    <name evidence="1" type="ORF">MEUPH1_LOCUS21739</name>
</gene>
<evidence type="ECO:0000313" key="2">
    <source>
        <dbReference type="Proteomes" id="UP001160148"/>
    </source>
</evidence>
<evidence type="ECO:0000313" key="1">
    <source>
        <dbReference type="EMBL" id="CAI6367242.1"/>
    </source>
</evidence>
<sequence>MKKIKSDDELSDELSDDESWILKLAFLKDITTFLNELNIKLQGKGKLLSDMYTDIKSFQVKLNLLYNNFDQQILYNFSCCKSAIESFVIPLQWDLIKHKFLNIIERLKKEFSTRFDDFYKYDKEIKLFQNPFQMDINNVKNNLQMMEVIELQNDEVLKNSFREADIENLTKKLQAQKSH</sequence>
<dbReference type="Proteomes" id="UP001160148">
    <property type="component" value="Unassembled WGS sequence"/>
</dbReference>